<dbReference type="Pfam" id="PF00709">
    <property type="entry name" value="Adenylsucc_synt"/>
    <property type="match status" value="1"/>
</dbReference>
<dbReference type="PANTHER" id="PTHR11846:SF0">
    <property type="entry name" value="ADENYLOSUCCINATE SYNTHETASE"/>
    <property type="match status" value="1"/>
</dbReference>
<feature type="binding site" evidence="8">
    <location>
        <position position="139"/>
    </location>
    <ligand>
        <name>IMP</name>
        <dbReference type="ChEBI" id="CHEBI:58053"/>
        <note>ligand shared between dimeric partners</note>
    </ligand>
</feature>
<feature type="binding site" evidence="8">
    <location>
        <begin position="39"/>
        <end position="41"/>
    </location>
    <ligand>
        <name>GTP</name>
        <dbReference type="ChEBI" id="CHEBI:37565"/>
    </ligand>
</feature>
<evidence type="ECO:0000256" key="3">
    <source>
        <dbReference type="ARBA" id="ARBA00022723"/>
    </source>
</evidence>
<keyword evidence="4 8" id="KW-0547">Nucleotide-binding</keyword>
<dbReference type="EC" id="6.3.4.4" evidence="8 10"/>
<keyword evidence="8" id="KW-0963">Cytoplasm</keyword>
<sequence>MVDLIVGIQWGDEGKGKIVDVLAKDYDYIVRYQGGHNAGHTIVVGDKKYALHLIPSGILTSHCINIIGNGVVIEPSALIEEMRQFGGEQALLGRLFISDRAHIILPFHQELDSSLERAANAIGTTKKGIGPCYTDKIARIGLRACDVRNFPAQRESIIARLQERVRTLKESNMLDSSLEELVQASISSLESAHTILSPFITDTTSLLWEAQAQGKRILLEGAQGSMLDIDHGTYPFVTSSTTIAAGSCAGSGLAPRDIASVLGIMKAYCTRVGHGPFPTEDGKEFGALLCEKGAEFGTTTGRKRRCGGFDALAARYACRLNGCDKIALMKLDVLDGLEEIAVCVAYQYQGRKISYMPSDLENATPIYEILPGWAGESSKGIKSYDALPTNAKAYIARLEELVGVKIAMISTGAERSEIIYRYDCAI</sequence>
<dbReference type="GO" id="GO:0044208">
    <property type="term" value="P:'de novo' AMP biosynthetic process"/>
    <property type="evidence" value="ECO:0007669"/>
    <property type="project" value="UniProtKB-UniRule"/>
</dbReference>
<feature type="binding site" description="in other chain" evidence="8">
    <location>
        <position position="223"/>
    </location>
    <ligand>
        <name>IMP</name>
        <dbReference type="ChEBI" id="CHEBI:58053"/>
        <note>ligand shared between dimeric partners</note>
    </ligand>
</feature>
<evidence type="ECO:0000256" key="6">
    <source>
        <dbReference type="ARBA" id="ARBA00022842"/>
    </source>
</evidence>
<dbReference type="SMART" id="SM00788">
    <property type="entry name" value="Adenylsucc_synt"/>
    <property type="match status" value="1"/>
</dbReference>
<keyword evidence="5 8" id="KW-0658">Purine biosynthesis</keyword>
<dbReference type="PROSITE" id="PS00513">
    <property type="entry name" value="ADENYLOSUCCIN_SYN_2"/>
    <property type="match status" value="1"/>
</dbReference>
<dbReference type="InterPro" id="IPR042109">
    <property type="entry name" value="Adenylosuccinate_synth_dom1"/>
</dbReference>
<feature type="binding site" description="in other chain" evidence="8">
    <location>
        <begin position="37"/>
        <end position="40"/>
    </location>
    <ligand>
        <name>IMP</name>
        <dbReference type="ChEBI" id="CHEBI:58053"/>
        <note>ligand shared between dimeric partners</note>
    </ligand>
</feature>
<dbReference type="Gene3D" id="3.90.170.10">
    <property type="entry name" value="Adenylosuccinate Synthetase, subunit A, domain 3"/>
    <property type="match status" value="1"/>
</dbReference>
<dbReference type="GO" id="GO:0005737">
    <property type="term" value="C:cytoplasm"/>
    <property type="evidence" value="ECO:0007669"/>
    <property type="project" value="UniProtKB-SubCell"/>
</dbReference>
<dbReference type="InterPro" id="IPR033128">
    <property type="entry name" value="Adenylosuccin_syn_Lys_AS"/>
</dbReference>
<feature type="binding site" evidence="8">
    <location>
        <begin position="410"/>
        <end position="412"/>
    </location>
    <ligand>
        <name>GTP</name>
        <dbReference type="ChEBI" id="CHEBI:37565"/>
    </ligand>
</feature>
<accession>A0A5M9QST8</accession>
<feature type="active site" description="Proton donor" evidence="8">
    <location>
        <position position="40"/>
    </location>
</feature>
<keyword evidence="3 8" id="KW-0479">Metal-binding</keyword>
<comment type="catalytic activity">
    <reaction evidence="8 10">
        <text>IMP + L-aspartate + GTP = N(6)-(1,2-dicarboxyethyl)-AMP + GDP + phosphate + 2 H(+)</text>
        <dbReference type="Rhea" id="RHEA:15753"/>
        <dbReference type="ChEBI" id="CHEBI:15378"/>
        <dbReference type="ChEBI" id="CHEBI:29991"/>
        <dbReference type="ChEBI" id="CHEBI:37565"/>
        <dbReference type="ChEBI" id="CHEBI:43474"/>
        <dbReference type="ChEBI" id="CHEBI:57567"/>
        <dbReference type="ChEBI" id="CHEBI:58053"/>
        <dbReference type="ChEBI" id="CHEBI:58189"/>
        <dbReference type="EC" id="6.3.4.4"/>
    </reaction>
</comment>
<feature type="binding site" description="in other chain" evidence="8">
    <location>
        <position position="302"/>
    </location>
    <ligand>
        <name>IMP</name>
        <dbReference type="ChEBI" id="CHEBI:58053"/>
        <note>ligand shared between dimeric partners</note>
    </ligand>
</feature>
<feature type="active site" description="Proton acceptor" evidence="8">
    <location>
        <position position="12"/>
    </location>
</feature>
<evidence type="ECO:0000313" key="11">
    <source>
        <dbReference type="EMBL" id="KAA8711450.1"/>
    </source>
</evidence>
<comment type="similarity">
    <text evidence="8 10">Belongs to the adenylosuccinate synthetase family.</text>
</comment>
<feature type="binding site" description="in other chain" evidence="8">
    <location>
        <position position="238"/>
    </location>
    <ligand>
        <name>IMP</name>
        <dbReference type="ChEBI" id="CHEBI:58053"/>
        <note>ligand shared between dimeric partners</note>
    </ligand>
</feature>
<dbReference type="GO" id="GO:0004019">
    <property type="term" value="F:adenylosuccinate synthase activity"/>
    <property type="evidence" value="ECO:0007669"/>
    <property type="project" value="UniProtKB-UniRule"/>
</dbReference>
<feature type="binding site" description="in other chain" evidence="8">
    <location>
        <begin position="12"/>
        <end position="15"/>
    </location>
    <ligand>
        <name>IMP</name>
        <dbReference type="ChEBI" id="CHEBI:58053"/>
        <note>ligand shared between dimeric partners</note>
    </ligand>
</feature>
<comment type="caution">
    <text evidence="11">The sequence shown here is derived from an EMBL/GenBank/DDBJ whole genome shotgun (WGS) entry which is preliminary data.</text>
</comment>
<proteinExistence type="inferred from homology"/>
<dbReference type="PROSITE" id="PS01266">
    <property type="entry name" value="ADENYLOSUCCIN_SYN_1"/>
    <property type="match status" value="1"/>
</dbReference>
<evidence type="ECO:0000256" key="10">
    <source>
        <dbReference type="RuleBase" id="RU000520"/>
    </source>
</evidence>
<organism evidence="11 12">
    <name type="scientific">Helicobacter canis</name>
    <dbReference type="NCBI Taxonomy" id="29419"/>
    <lineage>
        <taxon>Bacteria</taxon>
        <taxon>Pseudomonadati</taxon>
        <taxon>Campylobacterota</taxon>
        <taxon>Epsilonproteobacteria</taxon>
        <taxon>Campylobacterales</taxon>
        <taxon>Helicobacteraceae</taxon>
        <taxon>Helicobacter</taxon>
    </lineage>
</organism>
<dbReference type="InterPro" id="IPR042111">
    <property type="entry name" value="Adenylosuccinate_synth_dom3"/>
</dbReference>
<dbReference type="NCBIfam" id="TIGR00184">
    <property type="entry name" value="purA"/>
    <property type="match status" value="1"/>
</dbReference>
<keyword evidence="6 8" id="KW-0460">Magnesium</keyword>
<dbReference type="EMBL" id="VXKE01000001">
    <property type="protein sequence ID" value="KAA8711450.1"/>
    <property type="molecule type" value="Genomic_DNA"/>
</dbReference>
<evidence type="ECO:0000256" key="5">
    <source>
        <dbReference type="ARBA" id="ARBA00022755"/>
    </source>
</evidence>
<dbReference type="InterPro" id="IPR042110">
    <property type="entry name" value="Adenylosuccinate_synth_dom2"/>
</dbReference>
<dbReference type="FunFam" id="3.90.170.10:FF:000001">
    <property type="entry name" value="Adenylosuccinate synthetase"/>
    <property type="match status" value="1"/>
</dbReference>
<protein>
    <recommendedName>
        <fullName evidence="8 10">Adenylosuccinate synthetase</fullName>
        <shortName evidence="8">AMPSase</shortName>
        <shortName evidence="8">AdSS</shortName>
        <ecNumber evidence="8 10">6.3.4.4</ecNumber>
    </recommendedName>
    <alternativeName>
        <fullName evidence="8">IMP--aspartate ligase</fullName>
    </alternativeName>
</protein>
<feature type="binding site" evidence="8">
    <location>
        <begin position="11"/>
        <end position="17"/>
    </location>
    <ligand>
        <name>GTP</name>
        <dbReference type="ChEBI" id="CHEBI:37565"/>
    </ligand>
</feature>
<comment type="subcellular location">
    <subcellularLocation>
        <location evidence="8">Cytoplasm</location>
    </subcellularLocation>
</comment>
<evidence type="ECO:0000313" key="12">
    <source>
        <dbReference type="Proteomes" id="UP000323707"/>
    </source>
</evidence>
<dbReference type="PANTHER" id="PTHR11846">
    <property type="entry name" value="ADENYLOSUCCINATE SYNTHETASE"/>
    <property type="match status" value="1"/>
</dbReference>
<gene>
    <name evidence="8" type="primary">purA</name>
    <name evidence="11" type="ORF">F4V45_00255</name>
</gene>
<comment type="pathway">
    <text evidence="8 10">Purine metabolism; AMP biosynthesis via de novo pathway; AMP from IMP: step 1/2.</text>
</comment>
<feature type="active site" evidence="9">
    <location>
        <position position="136"/>
    </location>
</feature>
<keyword evidence="2 8" id="KW-0436">Ligase</keyword>
<dbReference type="GO" id="GO:0000287">
    <property type="term" value="F:magnesium ion binding"/>
    <property type="evidence" value="ECO:0007669"/>
    <property type="project" value="UniProtKB-UniRule"/>
</dbReference>
<feature type="binding site" evidence="8">
    <location>
        <position position="39"/>
    </location>
    <ligand>
        <name>Mg(2+)</name>
        <dbReference type="ChEBI" id="CHEBI:18420"/>
    </ligand>
</feature>
<comment type="cofactor">
    <cofactor evidence="8">
        <name>Mg(2+)</name>
        <dbReference type="ChEBI" id="CHEBI:18420"/>
    </cofactor>
    <text evidence="8">Binds 1 Mg(2+) ion per subunit.</text>
</comment>
<dbReference type="CDD" id="cd03108">
    <property type="entry name" value="AdSS"/>
    <property type="match status" value="1"/>
</dbReference>
<dbReference type="GO" id="GO:0046040">
    <property type="term" value="P:IMP metabolic process"/>
    <property type="evidence" value="ECO:0007669"/>
    <property type="project" value="TreeGrafter"/>
</dbReference>
<dbReference type="NCBIfam" id="NF002223">
    <property type="entry name" value="PRK01117.1"/>
    <property type="match status" value="1"/>
</dbReference>
<dbReference type="InterPro" id="IPR027417">
    <property type="entry name" value="P-loop_NTPase"/>
</dbReference>
<evidence type="ECO:0000256" key="4">
    <source>
        <dbReference type="ARBA" id="ARBA00022741"/>
    </source>
</evidence>
<feature type="binding site" evidence="8">
    <location>
        <position position="304"/>
    </location>
    <ligand>
        <name>GTP</name>
        <dbReference type="ChEBI" id="CHEBI:37565"/>
    </ligand>
</feature>
<reference evidence="11 12" key="1">
    <citation type="submission" date="2019-09" db="EMBL/GenBank/DDBJ databases">
        <title>Draft genome sequence of various Type strains from the CCUG.</title>
        <authorList>
            <person name="Pineiro-Iglesias B."/>
            <person name="Tunovic T."/>
            <person name="Unosson C."/>
            <person name="Inganas E."/>
            <person name="Ohlen M."/>
            <person name="Cardew S."/>
            <person name="Jensie-Markopoulos S."/>
            <person name="Salva-Serra F."/>
            <person name="Jaen-Luchoro D."/>
            <person name="Karlsson R."/>
            <person name="Svensson-Stadler L."/>
            <person name="Chun J."/>
            <person name="Moore E."/>
        </authorList>
    </citation>
    <scope>NUCLEOTIDE SEQUENCE [LARGE SCALE GENOMIC DNA]</scope>
    <source>
        <strain evidence="11 12">CCUG 32756T</strain>
    </source>
</reference>
<name>A0A5M9QST8_9HELI</name>
<dbReference type="InterPro" id="IPR001114">
    <property type="entry name" value="Adenylosuccinate_synthetase"/>
</dbReference>
<dbReference type="AlphaFoldDB" id="A0A5M9QST8"/>
<evidence type="ECO:0000256" key="1">
    <source>
        <dbReference type="ARBA" id="ARBA00011738"/>
    </source>
</evidence>
<evidence type="ECO:0000256" key="8">
    <source>
        <dbReference type="HAMAP-Rule" id="MF_00011"/>
    </source>
</evidence>
<dbReference type="Proteomes" id="UP000323707">
    <property type="component" value="Unassembled WGS sequence"/>
</dbReference>
<feature type="binding site" evidence="8">
    <location>
        <position position="12"/>
    </location>
    <ligand>
        <name>Mg(2+)</name>
        <dbReference type="ChEBI" id="CHEBI:18420"/>
    </ligand>
</feature>
<feature type="binding site" evidence="8">
    <location>
        <begin position="330"/>
        <end position="332"/>
    </location>
    <ligand>
        <name>GTP</name>
        <dbReference type="ChEBI" id="CHEBI:37565"/>
    </ligand>
</feature>
<dbReference type="GO" id="GO:0005525">
    <property type="term" value="F:GTP binding"/>
    <property type="evidence" value="ECO:0007669"/>
    <property type="project" value="UniProtKB-UniRule"/>
</dbReference>
<comment type="subunit">
    <text evidence="1 8">Homodimer.</text>
</comment>
<dbReference type="SUPFAM" id="SSF52540">
    <property type="entry name" value="P-loop containing nucleoside triphosphate hydrolases"/>
    <property type="match status" value="1"/>
</dbReference>
<dbReference type="Gene3D" id="3.40.440.10">
    <property type="entry name" value="Adenylosuccinate Synthetase, subunit A, domain 1"/>
    <property type="match status" value="1"/>
</dbReference>
<feature type="binding site" evidence="8">
    <location>
        <begin position="298"/>
        <end position="304"/>
    </location>
    <ligand>
        <name>substrate</name>
    </ligand>
</feature>
<keyword evidence="7 8" id="KW-0342">GTP-binding</keyword>
<dbReference type="InterPro" id="IPR018220">
    <property type="entry name" value="Adenylosuccin_syn_GTP-bd"/>
</dbReference>
<dbReference type="HAMAP" id="MF_00011">
    <property type="entry name" value="Adenylosucc_synth"/>
    <property type="match status" value="1"/>
</dbReference>
<comment type="function">
    <text evidence="8">Plays an important role in the de novo pathway of purine nucleotide biosynthesis. Catalyzes the first committed step in the biosynthesis of AMP from IMP.</text>
</comment>
<evidence type="ECO:0000256" key="9">
    <source>
        <dbReference type="PROSITE-ProRule" id="PRU10134"/>
    </source>
</evidence>
<evidence type="ECO:0000256" key="2">
    <source>
        <dbReference type="ARBA" id="ARBA00022598"/>
    </source>
</evidence>
<dbReference type="UniPathway" id="UPA00075">
    <property type="reaction ID" value="UER00335"/>
</dbReference>
<evidence type="ECO:0000256" key="7">
    <source>
        <dbReference type="ARBA" id="ARBA00023134"/>
    </source>
</evidence>
<dbReference type="Gene3D" id="1.10.300.10">
    <property type="entry name" value="Adenylosuccinate Synthetase, subunit A, domain 2"/>
    <property type="match status" value="1"/>
</dbReference>
<feature type="binding site" description="in other chain" evidence="8">
    <location>
        <position position="125"/>
    </location>
    <ligand>
        <name>IMP</name>
        <dbReference type="ChEBI" id="CHEBI:58053"/>
        <note>ligand shared between dimeric partners</note>
    </ligand>
</feature>